<dbReference type="Pfam" id="PF05833">
    <property type="entry name" value="NFACT_N"/>
    <property type="match status" value="1"/>
</dbReference>
<dbReference type="GO" id="GO:0000049">
    <property type="term" value="F:tRNA binding"/>
    <property type="evidence" value="ECO:0007669"/>
    <property type="project" value="TreeGrafter"/>
</dbReference>
<protein>
    <recommendedName>
        <fullName evidence="3">Fibronectin-binding domain-containing protein</fullName>
    </recommendedName>
</protein>
<evidence type="ECO:0008006" key="3">
    <source>
        <dbReference type="Google" id="ProtNLM"/>
    </source>
</evidence>
<organism evidence="2">
    <name type="scientific">marine sediment metagenome</name>
    <dbReference type="NCBI Taxonomy" id="412755"/>
    <lineage>
        <taxon>unclassified sequences</taxon>
        <taxon>metagenomes</taxon>
        <taxon>ecological metagenomes</taxon>
    </lineage>
</organism>
<proteinExistence type="predicted"/>
<dbReference type="PANTHER" id="PTHR15239:SF6">
    <property type="entry name" value="RIBOSOME QUALITY CONTROL COMPLEX SUBUNIT NEMF"/>
    <property type="match status" value="1"/>
</dbReference>
<feature type="non-terminal residue" evidence="2">
    <location>
        <position position="215"/>
    </location>
</feature>
<feature type="region of interest" description="Disordered" evidence="1">
    <location>
        <begin position="140"/>
        <end position="159"/>
    </location>
</feature>
<sequence length="215" mass="23712">MDGLAIATSLTELRPAVTDGLIRQIYEPQRGTFVFHLFAGRDVRLLLSPREAAIHLTQLDFPYPKTPSPFVMLLRKHLRGGKIVAVRQPGWERVVSLSVRRRAADGAEQFAVVVELLGVRGNLILLKDDKVVAAWRADPRATSGSPYQPLPSQQKLDPTKVSTSDLAAILQGEDPERAMVRCIDGIGRPTAWAILGRAKVNPESTPLERRVLQAL</sequence>
<evidence type="ECO:0000313" key="2">
    <source>
        <dbReference type="EMBL" id="GAG19354.1"/>
    </source>
</evidence>
<name>X0VLX2_9ZZZZ</name>
<comment type="caution">
    <text evidence="2">The sequence shown here is derived from an EMBL/GenBank/DDBJ whole genome shotgun (WGS) entry which is preliminary data.</text>
</comment>
<dbReference type="PANTHER" id="PTHR15239">
    <property type="entry name" value="NUCLEAR EXPORT MEDIATOR FACTOR NEMF"/>
    <property type="match status" value="1"/>
</dbReference>
<dbReference type="AlphaFoldDB" id="X0VLX2"/>
<dbReference type="GO" id="GO:1990112">
    <property type="term" value="C:RQC complex"/>
    <property type="evidence" value="ECO:0007669"/>
    <property type="project" value="TreeGrafter"/>
</dbReference>
<feature type="compositionally biased region" description="Polar residues" evidence="1">
    <location>
        <begin position="142"/>
        <end position="159"/>
    </location>
</feature>
<reference evidence="2" key="1">
    <citation type="journal article" date="2014" name="Front. Microbiol.">
        <title>High frequency of phylogenetically diverse reductive dehalogenase-homologous genes in deep subseafloor sedimentary metagenomes.</title>
        <authorList>
            <person name="Kawai M."/>
            <person name="Futagami T."/>
            <person name="Toyoda A."/>
            <person name="Takaki Y."/>
            <person name="Nishi S."/>
            <person name="Hori S."/>
            <person name="Arai W."/>
            <person name="Tsubouchi T."/>
            <person name="Morono Y."/>
            <person name="Uchiyama I."/>
            <person name="Ito T."/>
            <person name="Fujiyama A."/>
            <person name="Inagaki F."/>
            <person name="Takami H."/>
        </authorList>
    </citation>
    <scope>NUCLEOTIDE SEQUENCE</scope>
    <source>
        <strain evidence="2">Expedition CK06-06</strain>
    </source>
</reference>
<dbReference type="InterPro" id="IPR051608">
    <property type="entry name" value="RQC_Subunit_NEMF"/>
</dbReference>
<dbReference type="GO" id="GO:0072344">
    <property type="term" value="P:rescue of stalled ribosome"/>
    <property type="evidence" value="ECO:0007669"/>
    <property type="project" value="TreeGrafter"/>
</dbReference>
<gene>
    <name evidence="2" type="ORF">S01H1_47157</name>
</gene>
<dbReference type="EMBL" id="BARS01030225">
    <property type="protein sequence ID" value="GAG19354.1"/>
    <property type="molecule type" value="Genomic_DNA"/>
</dbReference>
<dbReference type="Gene3D" id="2.30.310.10">
    <property type="entry name" value="ibrinogen binding protein from staphylococcus aureus domain"/>
    <property type="match status" value="1"/>
</dbReference>
<dbReference type="GO" id="GO:0043023">
    <property type="term" value="F:ribosomal large subunit binding"/>
    <property type="evidence" value="ECO:0007669"/>
    <property type="project" value="TreeGrafter"/>
</dbReference>
<evidence type="ECO:0000256" key="1">
    <source>
        <dbReference type="SAM" id="MobiDB-lite"/>
    </source>
</evidence>
<accession>X0VLX2</accession>